<dbReference type="PANTHER" id="PTHR30035">
    <property type="entry name" value="LIPOPROTEIN VACJ-RELATED"/>
    <property type="match status" value="1"/>
</dbReference>
<dbReference type="PRINTS" id="PR01805">
    <property type="entry name" value="VACJLIPOPROT"/>
</dbReference>
<proteinExistence type="predicted"/>
<accession>A0A2H9T5R4</accession>
<gene>
    <name evidence="2" type="primary">mlaA</name>
    <name evidence="2" type="ORF">CI610_02494</name>
</gene>
<dbReference type="Pfam" id="PF04333">
    <property type="entry name" value="MlaA"/>
    <property type="match status" value="1"/>
</dbReference>
<name>A0A2H9T5R4_9ZZZZ</name>
<evidence type="ECO:0000313" key="2">
    <source>
        <dbReference type="EMBL" id="PJE78565.1"/>
    </source>
</evidence>
<organism evidence="2">
    <name type="scientific">invertebrate metagenome</name>
    <dbReference type="NCBI Taxonomy" id="1711999"/>
    <lineage>
        <taxon>unclassified sequences</taxon>
        <taxon>metagenomes</taxon>
        <taxon>organismal metagenomes</taxon>
    </lineage>
</organism>
<dbReference type="GO" id="GO:0120010">
    <property type="term" value="P:intermembrane phospholipid transfer"/>
    <property type="evidence" value="ECO:0007669"/>
    <property type="project" value="TreeGrafter"/>
</dbReference>
<dbReference type="PANTHER" id="PTHR30035:SF3">
    <property type="entry name" value="INTERMEMBRANE PHOSPHOLIPID TRANSPORT SYSTEM LIPOPROTEIN MLAA"/>
    <property type="match status" value="1"/>
</dbReference>
<evidence type="ECO:0000256" key="1">
    <source>
        <dbReference type="ARBA" id="ARBA00022729"/>
    </source>
</evidence>
<dbReference type="EMBL" id="NSIT01000158">
    <property type="protein sequence ID" value="PJE78565.1"/>
    <property type="molecule type" value="Genomic_DNA"/>
</dbReference>
<dbReference type="GO" id="GO:0016020">
    <property type="term" value="C:membrane"/>
    <property type="evidence" value="ECO:0007669"/>
    <property type="project" value="InterPro"/>
</dbReference>
<sequence length="243" mass="27440">MVLYGKKTRTTHRERKGLLIILLSVLTLQVGFATAKQEVISYEDPLENMNRAVFTFNDWVDSYTLKPIARGYDAITPQPMQIMVTNVFSNLGEVRNTLNALLQLEGKKAGISVSRLLVNSTLGFFGLFDVASSMGLNKKYNDFGITLAKWGTPSGPYLVLPFLGPRTVRSGIGLVPDSYSNPVNYVEPERDRWIIRGVNMTNTRAGLLNAEDLIMGDRYRFIRDAYLQRREYMITGKPPEDDF</sequence>
<comment type="caution">
    <text evidence="2">The sequence shown here is derived from an EMBL/GenBank/DDBJ whole genome shotgun (WGS) entry which is preliminary data.</text>
</comment>
<dbReference type="AlphaFoldDB" id="A0A2H9T5R4"/>
<keyword evidence="2" id="KW-0449">Lipoprotein</keyword>
<keyword evidence="1" id="KW-0732">Signal</keyword>
<protein>
    <submittedName>
        <fullName evidence="2">Putative phospholipid-binding lipoprotein MlaA</fullName>
    </submittedName>
</protein>
<dbReference type="InterPro" id="IPR007428">
    <property type="entry name" value="MlaA"/>
</dbReference>
<reference evidence="2" key="1">
    <citation type="journal article" date="2017" name="Appl. Environ. Microbiol.">
        <title>Molecular characterization of an Endozoicomonas-like organism causing infection in king scallop Pecten maximus L.</title>
        <authorList>
            <person name="Cano I."/>
            <person name="van Aerle R."/>
            <person name="Ross S."/>
            <person name="Verner-Jeffreys D.W."/>
            <person name="Paley R.K."/>
            <person name="Rimmer G."/>
            <person name="Ryder D."/>
            <person name="Hooper P."/>
            <person name="Stone D."/>
            <person name="Feist S.W."/>
        </authorList>
    </citation>
    <scope>NUCLEOTIDE SEQUENCE</scope>
</reference>